<dbReference type="Proteomes" id="UP000223361">
    <property type="component" value="Segment"/>
</dbReference>
<evidence type="ECO:0000313" key="2">
    <source>
        <dbReference type="Proteomes" id="UP000223361"/>
    </source>
</evidence>
<name>A0A1W6JKQ4_9CAUD</name>
<gene>
    <name evidence="1" type="ORF">AM4_141</name>
</gene>
<proteinExistence type="predicted"/>
<keyword evidence="2" id="KW-1185">Reference proteome</keyword>
<dbReference type="EMBL" id="KY554771">
    <property type="protein sequence ID" value="ARM66799.1"/>
    <property type="molecule type" value="Genomic_DNA"/>
</dbReference>
<organism evidence="1 2">
    <name type="scientific">Lactococcus phage AM4</name>
    <dbReference type="NCBI Taxonomy" id="1965472"/>
    <lineage>
        <taxon>Viruses</taxon>
        <taxon>Duplodnaviria</taxon>
        <taxon>Heunggongvirae</taxon>
        <taxon>Uroviricota</taxon>
        <taxon>Caudoviricetes</taxon>
        <taxon>Audreyjarvisvirus</taxon>
        <taxon>Audreyjarvisvirus AM4</taxon>
    </lineage>
</organism>
<protein>
    <submittedName>
        <fullName evidence="1">Uncharacterized protein</fullName>
    </submittedName>
</protein>
<accession>A0A1W6JKQ4</accession>
<sequence>MNKLVDTILYNKAFTVLEIKNKIAKIEIAKNNKIVYRDIKQDKTKEKDEYFNLLGYRHYLKSLFEI</sequence>
<reference evidence="1 2" key="1">
    <citation type="journal article" date="2017" name="Viruses">
        <title>Phage Biodiversity in Artisanal Cheese Wheys Reflects the Complexity of the Fermentation Process.</title>
        <authorList>
            <person name="Mahony J."/>
            <person name="Moscarelli A."/>
            <person name="Kelleher P."/>
            <person name="Lugli G.A."/>
            <person name="Ventura M."/>
            <person name="Settanni L."/>
            <person name="van Sinderen D."/>
        </authorList>
    </citation>
    <scope>NUCLEOTIDE SEQUENCE [LARGE SCALE GENOMIC DNA]</scope>
</reference>
<evidence type="ECO:0000313" key="1">
    <source>
        <dbReference type="EMBL" id="ARM66799.1"/>
    </source>
</evidence>